<evidence type="ECO:0000313" key="3">
    <source>
        <dbReference type="Proteomes" id="UP000585474"/>
    </source>
</evidence>
<feature type="region of interest" description="Disordered" evidence="1">
    <location>
        <begin position="1"/>
        <end position="20"/>
    </location>
</feature>
<name>A0A7J0F0M0_9ERIC</name>
<accession>A0A7J0F0M0</accession>
<sequence>MGSLAVQDQSPPTKPSKPQFKSKLTLLSDRFSESKSLDFSTWVSENSSKIFTFSLLALTVATLFFLHSAGDPSALLCFKIHSPKCPQKIEFPEIHYSSIPPVAEVVDYLPYKSYVRKSGWYLFAILHGAKRIFDADDRWRVIGGELGRHFDLDLEGVAAKQQRVLQYSHVGLNRTVVYPYVHFGQSRVYLMACPMSILFFYSKRKSGGEPVDVRFGEHAPKVALPQGMMVPINSFNSVFHCNAFWAMMLPVSVSTMASDVLRGICPRYLAGLLARKDSCSFKTTPFYTTGICCKRTKQIFGSPTSYWKRLMVLKTSASMVKKVVSTMPVHFQVNYKESGPSDRSLTICSSEVFYIPRHFVSDLIDLVDLVGSLEIHHKVEVSMFFMAMDSPQNFDSVLGTMIYEAPARPSNSSHLYSA</sequence>
<dbReference type="AlphaFoldDB" id="A0A7J0F0M0"/>
<keyword evidence="2" id="KW-0472">Membrane</keyword>
<protein>
    <submittedName>
        <fullName evidence="2">Transmembrane protein, putative</fullName>
    </submittedName>
</protein>
<keyword evidence="3" id="KW-1185">Reference proteome</keyword>
<dbReference type="EMBL" id="BJWL01000008">
    <property type="protein sequence ID" value="GFY92220.1"/>
    <property type="molecule type" value="Genomic_DNA"/>
</dbReference>
<dbReference type="Proteomes" id="UP000585474">
    <property type="component" value="Unassembled WGS sequence"/>
</dbReference>
<dbReference type="OrthoDB" id="408493at2759"/>
<organism evidence="2 3">
    <name type="scientific">Actinidia rufa</name>
    <dbReference type="NCBI Taxonomy" id="165716"/>
    <lineage>
        <taxon>Eukaryota</taxon>
        <taxon>Viridiplantae</taxon>
        <taxon>Streptophyta</taxon>
        <taxon>Embryophyta</taxon>
        <taxon>Tracheophyta</taxon>
        <taxon>Spermatophyta</taxon>
        <taxon>Magnoliopsida</taxon>
        <taxon>eudicotyledons</taxon>
        <taxon>Gunneridae</taxon>
        <taxon>Pentapetalae</taxon>
        <taxon>asterids</taxon>
        <taxon>Ericales</taxon>
        <taxon>Actinidiaceae</taxon>
        <taxon>Actinidia</taxon>
    </lineage>
</organism>
<evidence type="ECO:0000256" key="1">
    <source>
        <dbReference type="SAM" id="MobiDB-lite"/>
    </source>
</evidence>
<dbReference type="PANTHER" id="PTHR31362:SF11">
    <property type="entry name" value="GLYCOSYLTRANSFERASE STELLO2-RELATED"/>
    <property type="match status" value="1"/>
</dbReference>
<comment type="caution">
    <text evidence="2">The sequence shown here is derived from an EMBL/GenBank/DDBJ whole genome shotgun (WGS) entry which is preliminary data.</text>
</comment>
<dbReference type="InterPro" id="IPR005049">
    <property type="entry name" value="STL-like"/>
</dbReference>
<reference evidence="2 3" key="1">
    <citation type="submission" date="2019-07" db="EMBL/GenBank/DDBJ databases">
        <title>De Novo Assembly of kiwifruit Actinidia rufa.</title>
        <authorList>
            <person name="Sugita-Konishi S."/>
            <person name="Sato K."/>
            <person name="Mori E."/>
            <person name="Abe Y."/>
            <person name="Kisaki G."/>
            <person name="Hamano K."/>
            <person name="Suezawa K."/>
            <person name="Otani M."/>
            <person name="Fukuda T."/>
            <person name="Manabe T."/>
            <person name="Gomi K."/>
            <person name="Tabuchi M."/>
            <person name="Akimitsu K."/>
            <person name="Kataoka I."/>
        </authorList>
    </citation>
    <scope>NUCLEOTIDE SEQUENCE [LARGE SCALE GENOMIC DNA]</scope>
    <source>
        <strain evidence="3">cv. Fuchu</strain>
    </source>
</reference>
<dbReference type="PANTHER" id="PTHR31362">
    <property type="entry name" value="GLYCOSYLTRANSFERASE STELLO1-RELATED"/>
    <property type="match status" value="1"/>
</dbReference>
<feature type="compositionally biased region" description="Polar residues" evidence="1">
    <location>
        <begin position="1"/>
        <end position="11"/>
    </location>
</feature>
<evidence type="ECO:0000313" key="2">
    <source>
        <dbReference type="EMBL" id="GFY92220.1"/>
    </source>
</evidence>
<gene>
    <name evidence="2" type="ORF">Acr_08g0006160</name>
</gene>
<proteinExistence type="predicted"/>
<keyword evidence="2" id="KW-0812">Transmembrane</keyword>